<dbReference type="InterPro" id="IPR049278">
    <property type="entry name" value="MS_channel_C"/>
</dbReference>
<feature type="transmembrane region" description="Helical" evidence="8">
    <location>
        <begin position="168"/>
        <end position="193"/>
    </location>
</feature>
<dbReference type="GeneID" id="79268230"/>
<dbReference type="SUPFAM" id="SSF50182">
    <property type="entry name" value="Sm-like ribonucleoproteins"/>
    <property type="match status" value="1"/>
</dbReference>
<keyword evidence="5 8" id="KW-1133">Transmembrane helix</keyword>
<protein>
    <submittedName>
        <fullName evidence="11">Mechanosensitive ion channel family protein</fullName>
    </submittedName>
</protein>
<evidence type="ECO:0000256" key="1">
    <source>
        <dbReference type="ARBA" id="ARBA00004651"/>
    </source>
</evidence>
<reference evidence="11" key="3">
    <citation type="submission" date="2024-09" db="EMBL/GenBank/DDBJ databases">
        <authorList>
            <person name="Sun Q."/>
        </authorList>
    </citation>
    <scope>NUCLEOTIDE SEQUENCE</scope>
    <source>
        <strain evidence="11">CCM 7403</strain>
    </source>
</reference>
<evidence type="ECO:0000313" key="11">
    <source>
        <dbReference type="EMBL" id="MFC7233700.1"/>
    </source>
</evidence>
<evidence type="ECO:0000256" key="4">
    <source>
        <dbReference type="ARBA" id="ARBA00022692"/>
    </source>
</evidence>
<comment type="subcellular location">
    <subcellularLocation>
        <location evidence="1">Cell membrane</location>
        <topology evidence="1">Multi-pass membrane protein</topology>
    </subcellularLocation>
</comment>
<evidence type="ECO:0000259" key="10">
    <source>
        <dbReference type="Pfam" id="PF21082"/>
    </source>
</evidence>
<evidence type="ECO:0000256" key="6">
    <source>
        <dbReference type="ARBA" id="ARBA00023136"/>
    </source>
</evidence>
<keyword evidence="4 8" id="KW-0812">Transmembrane</keyword>
<comment type="caution">
    <text evidence="11">The sequence shown here is derived from an EMBL/GenBank/DDBJ whole genome shotgun (WGS) entry which is preliminary data.</text>
</comment>
<evidence type="ECO:0000259" key="9">
    <source>
        <dbReference type="Pfam" id="PF00924"/>
    </source>
</evidence>
<dbReference type="InterPro" id="IPR006685">
    <property type="entry name" value="MscS_channel_2nd"/>
</dbReference>
<dbReference type="Pfam" id="PF00924">
    <property type="entry name" value="MS_channel_2nd"/>
    <property type="match status" value="1"/>
</dbReference>
<feature type="transmembrane region" description="Helical" evidence="8">
    <location>
        <begin position="20"/>
        <end position="43"/>
    </location>
</feature>
<feature type="transmembrane region" description="Helical" evidence="8">
    <location>
        <begin position="55"/>
        <end position="75"/>
    </location>
</feature>
<feature type="domain" description="Mechanosensitive ion channel MscS C-terminal" evidence="10">
    <location>
        <begin position="253"/>
        <end position="338"/>
    </location>
</feature>
<dbReference type="Gene3D" id="3.30.70.100">
    <property type="match status" value="1"/>
</dbReference>
<keyword evidence="6 8" id="KW-0472">Membrane</keyword>
<dbReference type="InterPro" id="IPR045275">
    <property type="entry name" value="MscS_archaea/bacteria_type"/>
</dbReference>
<dbReference type="InterPro" id="IPR011066">
    <property type="entry name" value="MscS_channel_C_sf"/>
</dbReference>
<dbReference type="AlphaFoldDB" id="A0ABD5ZJU3"/>
<keyword evidence="3" id="KW-1003">Cell membrane</keyword>
<dbReference type="GO" id="GO:0005886">
    <property type="term" value="C:plasma membrane"/>
    <property type="evidence" value="ECO:0007669"/>
    <property type="project" value="UniProtKB-SubCell"/>
</dbReference>
<dbReference type="SUPFAM" id="SSF82689">
    <property type="entry name" value="Mechanosensitive channel protein MscS (YggB), C-terminal domain"/>
    <property type="match status" value="1"/>
</dbReference>
<reference evidence="13" key="2">
    <citation type="journal article" date="2019" name="Int. J. Syst. Evol. Microbiol.">
        <title>The Global Catalogue of Microorganisms (GCM) 10K type strain sequencing project: providing services to taxonomists for standard genome sequencing and annotation.</title>
        <authorList>
            <consortium name="The Broad Institute Genomics Platform"/>
            <consortium name="The Broad Institute Genome Sequencing Center for Infectious Disease"/>
            <person name="Wu L."/>
            <person name="Ma J."/>
        </authorList>
    </citation>
    <scope>NUCLEOTIDE SEQUENCE [LARGE SCALE GENOMIC DNA]</scope>
    <source>
        <strain evidence="13">DT85</strain>
    </source>
</reference>
<name>A0ABD5ZJU3_9EURY</name>
<feature type="transmembrane region" description="Helical" evidence="8">
    <location>
        <begin position="135"/>
        <end position="156"/>
    </location>
</feature>
<feature type="region of interest" description="Disordered" evidence="7">
    <location>
        <begin position="354"/>
        <end position="403"/>
    </location>
</feature>
<feature type="domain" description="Mechanosensitive ion channel MscS" evidence="9">
    <location>
        <begin position="185"/>
        <end position="246"/>
    </location>
</feature>
<evidence type="ECO:0000256" key="8">
    <source>
        <dbReference type="SAM" id="Phobius"/>
    </source>
</evidence>
<dbReference type="SUPFAM" id="SSF82861">
    <property type="entry name" value="Mechanosensitive channel protein MscS (YggB), transmembrane region"/>
    <property type="match status" value="1"/>
</dbReference>
<dbReference type="PANTHER" id="PTHR30221">
    <property type="entry name" value="SMALL-CONDUCTANCE MECHANOSENSITIVE CHANNEL"/>
    <property type="match status" value="1"/>
</dbReference>
<feature type="transmembrane region" description="Helical" evidence="8">
    <location>
        <begin position="95"/>
        <end position="114"/>
    </location>
</feature>
<sequence length="403" mass="42474">MTLAQIGVRGLLDSPGEQFAASAVVVVAFLAAAGIVYACGGLLKGRLSDEAAEAVQSAVGMALGIAAGAVLVDIWNQWGPVATAWGEVRPGPTTGVRALIALLALGVTYTVTRITKRFVRVGERRDAISTHQREILHHVVQIALFVPAILFTFLLFDAGVGNVLLSASVLGVVLGLAARQTLGAVLAGFVLLFSRPFKLGDWVEIGDHEGIITDVSIVNTEIRTFDDEVVMIPNDEITSRAVLNRSKNDRLRVTVDVGVDYDTDVARAMETAADAMGGLDDLKESPAPDVVVESFGDSAVVLTLRFYIDNPTIQRKWAAQNAVMESVKTAFEREGIAIPFPQRVLSGREQDGGLRVADERAVAADGNEPNGEERSDGEPEAAVEPATDGGDTGSGDDDGGADG</sequence>
<evidence type="ECO:0000256" key="7">
    <source>
        <dbReference type="SAM" id="MobiDB-lite"/>
    </source>
</evidence>
<dbReference type="Gene3D" id="2.30.30.60">
    <property type="match status" value="1"/>
</dbReference>
<feature type="compositionally biased region" description="Acidic residues" evidence="7">
    <location>
        <begin position="394"/>
        <end position="403"/>
    </location>
</feature>
<dbReference type="InterPro" id="IPR023408">
    <property type="entry name" value="MscS_beta-dom_sf"/>
</dbReference>
<dbReference type="Gene3D" id="1.10.287.1260">
    <property type="match status" value="1"/>
</dbReference>
<evidence type="ECO:0000313" key="12">
    <source>
        <dbReference type="EMBL" id="MFC7236507.1"/>
    </source>
</evidence>
<proteinExistence type="inferred from homology"/>
<dbReference type="EMBL" id="JBHTAP010000001">
    <property type="protein sequence ID" value="MFC7233700.1"/>
    <property type="molecule type" value="Genomic_DNA"/>
</dbReference>
<reference evidence="11" key="1">
    <citation type="journal article" date="2014" name="Int. J. Syst. Evol. Microbiol.">
        <title>Complete genome sequence of Corynebacterium casei LMG S-19264T (=DSM 44701T), isolated from a smear-ripened cheese.</title>
        <authorList>
            <consortium name="US DOE Joint Genome Institute (JGI-PGF)"/>
            <person name="Walter F."/>
            <person name="Albersmeier A."/>
            <person name="Kalinowski J."/>
            <person name="Ruckert C."/>
        </authorList>
    </citation>
    <scope>NUCLEOTIDE SEQUENCE [LARGE SCALE GENOMIC DNA]</scope>
    <source>
        <strain evidence="11">CCM 7403</strain>
    </source>
</reference>
<gene>
    <name evidence="11" type="ORF">ACFQJ4_00015</name>
    <name evidence="12" type="ORF">ACFQJ4_14425</name>
</gene>
<dbReference type="Pfam" id="PF21082">
    <property type="entry name" value="MS_channel_3rd"/>
    <property type="match status" value="1"/>
</dbReference>
<dbReference type="RefSeq" id="WP_276234663.1">
    <property type="nucleotide sequence ID" value="NZ_CP119802.1"/>
</dbReference>
<evidence type="ECO:0000256" key="5">
    <source>
        <dbReference type="ARBA" id="ARBA00022989"/>
    </source>
</evidence>
<evidence type="ECO:0000256" key="3">
    <source>
        <dbReference type="ARBA" id="ARBA00022475"/>
    </source>
</evidence>
<dbReference type="EMBL" id="JBHTAP010000001">
    <property type="protein sequence ID" value="MFC7236507.1"/>
    <property type="molecule type" value="Genomic_DNA"/>
</dbReference>
<evidence type="ECO:0000313" key="13">
    <source>
        <dbReference type="Proteomes" id="UP001596398"/>
    </source>
</evidence>
<dbReference type="InterPro" id="IPR011014">
    <property type="entry name" value="MscS_channel_TM-2"/>
</dbReference>
<dbReference type="InterPro" id="IPR010920">
    <property type="entry name" value="LSM_dom_sf"/>
</dbReference>
<accession>A0ABD5ZJU3</accession>
<dbReference type="Proteomes" id="UP001596398">
    <property type="component" value="Unassembled WGS sequence"/>
</dbReference>
<keyword evidence="13" id="KW-1185">Reference proteome</keyword>
<dbReference type="PANTHER" id="PTHR30221:SF20">
    <property type="entry name" value="SMALL-CONDUCTANCE MECHANOSENSITIVE CHANNEL"/>
    <property type="match status" value="1"/>
</dbReference>
<organism evidence="11 13">
    <name type="scientific">Halosegnis marinus</name>
    <dbReference type="NCBI Taxonomy" id="3034023"/>
    <lineage>
        <taxon>Archaea</taxon>
        <taxon>Methanobacteriati</taxon>
        <taxon>Methanobacteriota</taxon>
        <taxon>Stenosarchaea group</taxon>
        <taxon>Halobacteria</taxon>
        <taxon>Halobacteriales</taxon>
        <taxon>Natronomonadaceae</taxon>
        <taxon>Halosegnis</taxon>
    </lineage>
</organism>
<evidence type="ECO:0000256" key="2">
    <source>
        <dbReference type="ARBA" id="ARBA00008017"/>
    </source>
</evidence>
<comment type="similarity">
    <text evidence="2">Belongs to the MscS (TC 1.A.23) family.</text>
</comment>